<accession>A0A6A6HUU1</accession>
<keyword evidence="2" id="KW-1185">Reference proteome</keyword>
<dbReference type="EMBL" id="ML987210">
    <property type="protein sequence ID" value="KAF2241659.1"/>
    <property type="molecule type" value="Genomic_DNA"/>
</dbReference>
<reference evidence="1" key="1">
    <citation type="journal article" date="2020" name="Stud. Mycol.">
        <title>101 Dothideomycetes genomes: a test case for predicting lifestyles and emergence of pathogens.</title>
        <authorList>
            <person name="Haridas S."/>
            <person name="Albert R."/>
            <person name="Binder M."/>
            <person name="Bloem J."/>
            <person name="Labutti K."/>
            <person name="Salamov A."/>
            <person name="Andreopoulos B."/>
            <person name="Baker S."/>
            <person name="Barry K."/>
            <person name="Bills G."/>
            <person name="Bluhm B."/>
            <person name="Cannon C."/>
            <person name="Castanera R."/>
            <person name="Culley D."/>
            <person name="Daum C."/>
            <person name="Ezra D."/>
            <person name="Gonzalez J."/>
            <person name="Henrissat B."/>
            <person name="Kuo A."/>
            <person name="Liang C."/>
            <person name="Lipzen A."/>
            <person name="Lutzoni F."/>
            <person name="Magnuson J."/>
            <person name="Mondo S."/>
            <person name="Nolan M."/>
            <person name="Ohm R."/>
            <person name="Pangilinan J."/>
            <person name="Park H.-J."/>
            <person name="Ramirez L."/>
            <person name="Alfaro M."/>
            <person name="Sun H."/>
            <person name="Tritt A."/>
            <person name="Yoshinaga Y."/>
            <person name="Zwiers L.-H."/>
            <person name="Turgeon B."/>
            <person name="Goodwin S."/>
            <person name="Spatafora J."/>
            <person name="Crous P."/>
            <person name="Grigoriev I."/>
        </authorList>
    </citation>
    <scope>NUCLEOTIDE SEQUENCE</scope>
    <source>
        <strain evidence="1">CBS 122368</strain>
    </source>
</reference>
<evidence type="ECO:0008006" key="3">
    <source>
        <dbReference type="Google" id="ProtNLM"/>
    </source>
</evidence>
<gene>
    <name evidence="1" type="ORF">BU26DRAFT_168113</name>
</gene>
<evidence type="ECO:0000313" key="2">
    <source>
        <dbReference type="Proteomes" id="UP000800094"/>
    </source>
</evidence>
<evidence type="ECO:0000313" key="1">
    <source>
        <dbReference type="EMBL" id="KAF2241659.1"/>
    </source>
</evidence>
<organism evidence="1 2">
    <name type="scientific">Trematosphaeria pertusa</name>
    <dbReference type="NCBI Taxonomy" id="390896"/>
    <lineage>
        <taxon>Eukaryota</taxon>
        <taxon>Fungi</taxon>
        <taxon>Dikarya</taxon>
        <taxon>Ascomycota</taxon>
        <taxon>Pezizomycotina</taxon>
        <taxon>Dothideomycetes</taxon>
        <taxon>Pleosporomycetidae</taxon>
        <taxon>Pleosporales</taxon>
        <taxon>Massarineae</taxon>
        <taxon>Trematosphaeriaceae</taxon>
        <taxon>Trematosphaeria</taxon>
    </lineage>
</organism>
<proteinExistence type="predicted"/>
<dbReference type="InterPro" id="IPR036849">
    <property type="entry name" value="Enolase-like_C_sf"/>
</dbReference>
<protein>
    <recommendedName>
        <fullName evidence="3">Enolase C-terminal domain-like protein</fullName>
    </recommendedName>
</protein>
<dbReference type="RefSeq" id="XP_033676663.1">
    <property type="nucleotide sequence ID" value="XM_033820232.1"/>
</dbReference>
<dbReference type="OrthoDB" id="10535325at2759"/>
<name>A0A6A6HUU1_9PLEO</name>
<dbReference type="Gene3D" id="3.20.20.120">
    <property type="entry name" value="Enolase-like C-terminal domain"/>
    <property type="match status" value="1"/>
</dbReference>
<dbReference type="Proteomes" id="UP000800094">
    <property type="component" value="Unassembled WGS sequence"/>
</dbReference>
<dbReference type="GeneID" id="54573562"/>
<dbReference type="AlphaFoldDB" id="A0A6A6HUU1"/>
<sequence>MAKAFGVPCVPHNGAMGLVGITSHLSLIGYIVSSGKKGMLEFAENNRHRVYQKNPAEVRDAHYVTPVALGYSSGYQNDCVESLSGRWEAFRRTRRGDRGWVRGG</sequence>